<gene>
    <name evidence="1" type="ORF">AHMF7616_03247</name>
</gene>
<sequence length="91" mass="10814">MQDLLLSQFDEISGIEKEIYHDLNQLKGNKVKLDNLINHLSNQGILRFKEKTEGSIIYEVIEYSWRYYEFTKATPTLKNIIMNLIVFKKVF</sequence>
<evidence type="ECO:0000313" key="1">
    <source>
        <dbReference type="EMBL" id="RDC64631.1"/>
    </source>
</evidence>
<dbReference type="Proteomes" id="UP000253919">
    <property type="component" value="Unassembled WGS sequence"/>
</dbReference>
<organism evidence="1 2">
    <name type="scientific">Adhaeribacter pallidiroseus</name>
    <dbReference type="NCBI Taxonomy" id="2072847"/>
    <lineage>
        <taxon>Bacteria</taxon>
        <taxon>Pseudomonadati</taxon>
        <taxon>Bacteroidota</taxon>
        <taxon>Cytophagia</taxon>
        <taxon>Cytophagales</taxon>
        <taxon>Hymenobacteraceae</taxon>
        <taxon>Adhaeribacter</taxon>
    </lineage>
</organism>
<comment type="caution">
    <text evidence="1">The sequence shown here is derived from an EMBL/GenBank/DDBJ whole genome shotgun (WGS) entry which is preliminary data.</text>
</comment>
<proteinExistence type="predicted"/>
<accession>A0A369QIA5</accession>
<dbReference type="AlphaFoldDB" id="A0A369QIA5"/>
<evidence type="ECO:0000313" key="2">
    <source>
        <dbReference type="Proteomes" id="UP000253919"/>
    </source>
</evidence>
<keyword evidence="2" id="KW-1185">Reference proteome</keyword>
<dbReference type="EMBL" id="QASA01000001">
    <property type="protein sequence ID" value="RDC64631.1"/>
    <property type="molecule type" value="Genomic_DNA"/>
</dbReference>
<name>A0A369QIA5_9BACT</name>
<reference evidence="1 2" key="1">
    <citation type="submission" date="2018-04" db="EMBL/GenBank/DDBJ databases">
        <title>Adhaeribacter sp. HMF7616 genome sequencing and assembly.</title>
        <authorList>
            <person name="Kang H."/>
            <person name="Kang J."/>
            <person name="Cha I."/>
            <person name="Kim H."/>
            <person name="Joh K."/>
        </authorList>
    </citation>
    <scope>NUCLEOTIDE SEQUENCE [LARGE SCALE GENOMIC DNA]</scope>
    <source>
        <strain evidence="1 2">HMF7616</strain>
    </source>
</reference>
<protein>
    <submittedName>
        <fullName evidence="1">Uncharacterized protein</fullName>
    </submittedName>
</protein>